<feature type="non-terminal residue" evidence="1">
    <location>
        <position position="1"/>
    </location>
</feature>
<protein>
    <submittedName>
        <fullName evidence="1">Uncharacterized protein</fullName>
    </submittedName>
</protein>
<dbReference type="Proteomes" id="UP000824890">
    <property type="component" value="Unassembled WGS sequence"/>
</dbReference>
<reference evidence="1 2" key="1">
    <citation type="submission" date="2021-05" db="EMBL/GenBank/DDBJ databases">
        <title>Genome Assembly of Synthetic Allotetraploid Brassica napus Reveals Homoeologous Exchanges between Subgenomes.</title>
        <authorList>
            <person name="Davis J.T."/>
        </authorList>
    </citation>
    <scope>NUCLEOTIDE SEQUENCE [LARGE SCALE GENOMIC DNA]</scope>
    <source>
        <strain evidence="2">cv. Da-Ae</strain>
        <tissue evidence="1">Seedling</tissue>
    </source>
</reference>
<proteinExistence type="predicted"/>
<comment type="caution">
    <text evidence="1">The sequence shown here is derived from an EMBL/GenBank/DDBJ whole genome shotgun (WGS) entry which is preliminary data.</text>
</comment>
<gene>
    <name evidence="1" type="ORF">HID58_052586</name>
</gene>
<organism evidence="1 2">
    <name type="scientific">Brassica napus</name>
    <name type="common">Rape</name>
    <dbReference type="NCBI Taxonomy" id="3708"/>
    <lineage>
        <taxon>Eukaryota</taxon>
        <taxon>Viridiplantae</taxon>
        <taxon>Streptophyta</taxon>
        <taxon>Embryophyta</taxon>
        <taxon>Tracheophyta</taxon>
        <taxon>Spermatophyta</taxon>
        <taxon>Magnoliopsida</taxon>
        <taxon>eudicotyledons</taxon>
        <taxon>Gunneridae</taxon>
        <taxon>Pentapetalae</taxon>
        <taxon>rosids</taxon>
        <taxon>malvids</taxon>
        <taxon>Brassicales</taxon>
        <taxon>Brassicaceae</taxon>
        <taxon>Brassiceae</taxon>
        <taxon>Brassica</taxon>
    </lineage>
</organism>
<accession>A0ABQ8AC94</accession>
<evidence type="ECO:0000313" key="2">
    <source>
        <dbReference type="Proteomes" id="UP000824890"/>
    </source>
</evidence>
<dbReference type="EMBL" id="JAGKQM010000013">
    <property type="protein sequence ID" value="KAH0890157.1"/>
    <property type="molecule type" value="Genomic_DNA"/>
</dbReference>
<keyword evidence="2" id="KW-1185">Reference proteome</keyword>
<evidence type="ECO:0000313" key="1">
    <source>
        <dbReference type="EMBL" id="KAH0890157.1"/>
    </source>
</evidence>
<sequence>SNIARQNKPLWPLNYLLPNLIIHSNTIAGKDMFFHMLTVFWIDRLRIIGGHLNLAAEEKAPKRNVGVVWSTNKNGRGGPLMDLVDDLNPGT</sequence>
<name>A0ABQ8AC94_BRANA</name>